<dbReference type="RefSeq" id="WP_169120083.1">
    <property type="nucleotide sequence ID" value="NZ_WTVG02000040.1"/>
</dbReference>
<proteinExistence type="predicted"/>
<reference evidence="1" key="1">
    <citation type="submission" date="2019-12" db="EMBL/GenBank/DDBJ databases">
        <title>Comparative genomics gives insights into the taxonomy of the Azoarcus-Aromatoleum group and reveals separate origins of nif in the plant-associated Azoarcus and non-plant-associated Aromatoleum sub-groups.</title>
        <authorList>
            <person name="Lafos M."/>
            <person name="Maluk M."/>
            <person name="Batista M."/>
            <person name="Junghare M."/>
            <person name="Carmona M."/>
            <person name="Faoro H."/>
            <person name="Cruz L.M."/>
            <person name="Battistoni F."/>
            <person name="De Souza E."/>
            <person name="Pedrosa F."/>
            <person name="Chen W.-M."/>
            <person name="Poole P.S."/>
            <person name="Dixon R.A."/>
            <person name="James E.K."/>
        </authorList>
    </citation>
    <scope>NUCLEOTIDE SEQUENCE</scope>
    <source>
        <strain evidence="1">LuFRes1</strain>
    </source>
</reference>
<keyword evidence="2" id="KW-1185">Reference proteome</keyword>
<gene>
    <name evidence="1" type="ORF">GO606_18730</name>
</gene>
<dbReference type="EMBL" id="WTVG01000086">
    <property type="protein sequence ID" value="NMG26708.1"/>
    <property type="molecule type" value="Genomic_DNA"/>
</dbReference>
<accession>A0ABX1PS66</accession>
<dbReference type="Proteomes" id="UP000615989">
    <property type="component" value="Unassembled WGS sequence"/>
</dbReference>
<protein>
    <submittedName>
        <fullName evidence="1">Uncharacterized protein</fullName>
    </submittedName>
</protein>
<organism evidence="1 2">
    <name type="scientific">Aromatoleum anaerobium</name>
    <dbReference type="NCBI Taxonomy" id="182180"/>
    <lineage>
        <taxon>Bacteria</taxon>
        <taxon>Pseudomonadati</taxon>
        <taxon>Pseudomonadota</taxon>
        <taxon>Betaproteobacteria</taxon>
        <taxon>Rhodocyclales</taxon>
        <taxon>Rhodocyclaceae</taxon>
        <taxon>Aromatoleum</taxon>
    </lineage>
</organism>
<name>A0ABX1PS66_9RHOO</name>
<evidence type="ECO:0000313" key="1">
    <source>
        <dbReference type="EMBL" id="NMG26708.1"/>
    </source>
</evidence>
<comment type="caution">
    <text evidence="1">The sequence shown here is derived from an EMBL/GenBank/DDBJ whole genome shotgun (WGS) entry which is preliminary data.</text>
</comment>
<sequence>MMMRLTTLTIHRADRGLNRLRGTTSIAGSPNIPTSRRVQLLRSVNVPVLVAKTWSDAAGAWAFDGIAPRQNGAGYTVISYDHTGVHAPAAAASLIPTPTPPDPAEHP</sequence>
<evidence type="ECO:0000313" key="2">
    <source>
        <dbReference type="Proteomes" id="UP000615989"/>
    </source>
</evidence>